<keyword evidence="1" id="KW-1133">Transmembrane helix</keyword>
<evidence type="ECO:0000313" key="3">
    <source>
        <dbReference type="Proteomes" id="UP000003635"/>
    </source>
</evidence>
<dbReference type="RefSeq" id="WP_007256967.1">
    <property type="nucleotide sequence ID" value="NZ_CH724110.1"/>
</dbReference>
<dbReference type="OrthoDB" id="7433399at2"/>
<protein>
    <submittedName>
        <fullName evidence="2">Uncharacterized protein</fullName>
    </submittedName>
</protein>
<name>Q2CHJ0_OCEGH</name>
<dbReference type="eggNOG" id="ENOG5032YM3">
    <property type="taxonomic scope" value="Bacteria"/>
</dbReference>
<evidence type="ECO:0000313" key="2">
    <source>
        <dbReference type="EMBL" id="EAR52049.1"/>
    </source>
</evidence>
<dbReference type="AlphaFoldDB" id="Q2CHJ0"/>
<feature type="transmembrane region" description="Helical" evidence="1">
    <location>
        <begin position="39"/>
        <end position="60"/>
    </location>
</feature>
<organism evidence="2 3">
    <name type="scientific">Oceanicola granulosus (strain ATCC BAA-861 / DSM 15982 / KCTC 12143 / HTCC2516)</name>
    <dbReference type="NCBI Taxonomy" id="314256"/>
    <lineage>
        <taxon>Bacteria</taxon>
        <taxon>Pseudomonadati</taxon>
        <taxon>Pseudomonadota</taxon>
        <taxon>Alphaproteobacteria</taxon>
        <taxon>Rhodobacterales</taxon>
        <taxon>Roseobacteraceae</taxon>
        <taxon>Oceanicola</taxon>
    </lineage>
</organism>
<dbReference type="HOGENOM" id="CLU_175490_0_0_5"/>
<dbReference type="STRING" id="314256.OG2516_18330"/>
<dbReference type="EMBL" id="AAOT01000006">
    <property type="protein sequence ID" value="EAR52049.1"/>
    <property type="molecule type" value="Genomic_DNA"/>
</dbReference>
<keyword evidence="1" id="KW-0812">Transmembrane</keyword>
<evidence type="ECO:0000256" key="1">
    <source>
        <dbReference type="SAM" id="Phobius"/>
    </source>
</evidence>
<keyword evidence="3" id="KW-1185">Reference proteome</keyword>
<reference evidence="2 3" key="1">
    <citation type="journal article" date="2010" name="J. Bacteriol.">
        <title>Genome sequences of Oceanicola granulosus HTCC2516(T) and Oceanicola batsensis HTCC2597(TDelta).</title>
        <authorList>
            <person name="Thrash J.C."/>
            <person name="Cho J.C."/>
            <person name="Vergin K.L."/>
            <person name="Giovannoni S.J."/>
        </authorList>
    </citation>
    <scope>NUCLEOTIDE SEQUENCE [LARGE SCALE GENOMIC DNA]</scope>
    <source>
        <strain evidence="3">ATCC BAA-861 / DSM 15982 / KCTC 12143 / HTCC2516</strain>
    </source>
</reference>
<comment type="caution">
    <text evidence="2">The sequence shown here is derived from an EMBL/GenBank/DDBJ whole genome shotgun (WGS) entry which is preliminary data.</text>
</comment>
<feature type="transmembrane region" description="Helical" evidence="1">
    <location>
        <begin position="72"/>
        <end position="92"/>
    </location>
</feature>
<dbReference type="Proteomes" id="UP000003635">
    <property type="component" value="Unassembled WGS sequence"/>
</dbReference>
<sequence length="101" mass="10890">MSTILRLSLPLTLWLASFSAVYGLHGLLCSSRWTGPDGRWPLIAAALLALALQGALLALIATRRWPEPEPTLHRTSLILAVAAFVGTGWTLMPVAFVSHCL</sequence>
<gene>
    <name evidence="2" type="ORF">OG2516_18330</name>
</gene>
<keyword evidence="1" id="KW-0472">Membrane</keyword>
<proteinExistence type="predicted"/>
<accession>Q2CHJ0</accession>